<gene>
    <name evidence="1" type="ORF">ACFPRH_18800</name>
</gene>
<sequence>MAWPTRAVLLVSRYAAGEGGEEAVMQVEPGNPASAAVARRAGFTPGGQPYSRDGTRFDGYVRDLRAVHWGRDV</sequence>
<accession>A0ABW0AP48</accession>
<dbReference type="Proteomes" id="UP001596160">
    <property type="component" value="Unassembled WGS sequence"/>
</dbReference>
<organism evidence="1 2">
    <name type="scientific">Streptomyces amakusaensis</name>
    <dbReference type="NCBI Taxonomy" id="67271"/>
    <lineage>
        <taxon>Bacteria</taxon>
        <taxon>Bacillati</taxon>
        <taxon>Actinomycetota</taxon>
        <taxon>Actinomycetes</taxon>
        <taxon>Kitasatosporales</taxon>
        <taxon>Streptomycetaceae</taxon>
        <taxon>Streptomyces</taxon>
    </lineage>
</organism>
<proteinExistence type="predicted"/>
<dbReference type="EMBL" id="JBHSKP010000011">
    <property type="protein sequence ID" value="MFC5153785.1"/>
    <property type="molecule type" value="Genomic_DNA"/>
</dbReference>
<evidence type="ECO:0000313" key="1">
    <source>
        <dbReference type="EMBL" id="MFC5153785.1"/>
    </source>
</evidence>
<reference evidence="2" key="1">
    <citation type="journal article" date="2019" name="Int. J. Syst. Evol. Microbiol.">
        <title>The Global Catalogue of Microorganisms (GCM) 10K type strain sequencing project: providing services to taxonomists for standard genome sequencing and annotation.</title>
        <authorList>
            <consortium name="The Broad Institute Genomics Platform"/>
            <consortium name="The Broad Institute Genome Sequencing Center for Infectious Disease"/>
            <person name="Wu L."/>
            <person name="Ma J."/>
        </authorList>
    </citation>
    <scope>NUCLEOTIDE SEQUENCE [LARGE SCALE GENOMIC DNA]</scope>
    <source>
        <strain evidence="2">PCU 266</strain>
    </source>
</reference>
<comment type="caution">
    <text evidence="1">The sequence shown here is derived from an EMBL/GenBank/DDBJ whole genome shotgun (WGS) entry which is preliminary data.</text>
</comment>
<keyword evidence="2" id="KW-1185">Reference proteome</keyword>
<dbReference type="RefSeq" id="WP_344471857.1">
    <property type="nucleotide sequence ID" value="NZ_BAAASB010000001.1"/>
</dbReference>
<dbReference type="SUPFAM" id="SSF55729">
    <property type="entry name" value="Acyl-CoA N-acyltransferases (Nat)"/>
    <property type="match status" value="1"/>
</dbReference>
<protein>
    <submittedName>
        <fullName evidence="1">GNAT family protein</fullName>
    </submittedName>
</protein>
<evidence type="ECO:0000313" key="2">
    <source>
        <dbReference type="Proteomes" id="UP001596160"/>
    </source>
</evidence>
<dbReference type="Gene3D" id="3.40.630.30">
    <property type="match status" value="1"/>
</dbReference>
<dbReference type="InterPro" id="IPR016181">
    <property type="entry name" value="Acyl_CoA_acyltransferase"/>
</dbReference>
<name>A0ABW0AP48_9ACTN</name>